<reference evidence="1" key="1">
    <citation type="submission" date="2022-11" db="EMBL/GenBank/DDBJ databases">
        <title>Genome Sequence of Boeremia exigua.</title>
        <authorList>
            <person name="Buettner E."/>
        </authorList>
    </citation>
    <scope>NUCLEOTIDE SEQUENCE</scope>
    <source>
        <strain evidence="1">CU02</strain>
    </source>
</reference>
<protein>
    <submittedName>
        <fullName evidence="1">Uncharacterized protein</fullName>
    </submittedName>
</protein>
<accession>A0ACC2HVA2</accession>
<proteinExistence type="predicted"/>
<dbReference type="Proteomes" id="UP001153331">
    <property type="component" value="Unassembled WGS sequence"/>
</dbReference>
<organism evidence="1 2">
    <name type="scientific">Boeremia exigua</name>
    <dbReference type="NCBI Taxonomy" id="749465"/>
    <lineage>
        <taxon>Eukaryota</taxon>
        <taxon>Fungi</taxon>
        <taxon>Dikarya</taxon>
        <taxon>Ascomycota</taxon>
        <taxon>Pezizomycotina</taxon>
        <taxon>Dothideomycetes</taxon>
        <taxon>Pleosporomycetidae</taxon>
        <taxon>Pleosporales</taxon>
        <taxon>Pleosporineae</taxon>
        <taxon>Didymellaceae</taxon>
        <taxon>Boeremia</taxon>
    </lineage>
</organism>
<gene>
    <name evidence="1" type="ORF">OPT61_g9257</name>
</gene>
<keyword evidence="2" id="KW-1185">Reference proteome</keyword>
<comment type="caution">
    <text evidence="1">The sequence shown here is derived from an EMBL/GenBank/DDBJ whole genome shotgun (WGS) entry which is preliminary data.</text>
</comment>
<evidence type="ECO:0000313" key="1">
    <source>
        <dbReference type="EMBL" id="KAJ8106869.1"/>
    </source>
</evidence>
<dbReference type="EMBL" id="JAPHNI010001058">
    <property type="protein sequence ID" value="KAJ8106869.1"/>
    <property type="molecule type" value="Genomic_DNA"/>
</dbReference>
<sequence length="1035" mass="118031">MTTTQQHPAEDEPEAAKSQNLQATGLENDLESLSWDPASCLPKIVELSKLTFERSKAQEWAYKDIKFLVYDDTDDGADVNEERYDNDLSTPAAQTSHDHFQAPPENITKNAVHSSLHSHDYDSDDEDEKLSYALGLSLEGNPNHESAPEASGSQSSRTKDSKKPCPICCKYPEFPYKSKARKFRVVKPEVTGIYECTHYVAISYCWPPYDEPRGPSTYSVRDLDGQQRLSRALDDVIDRAVDFANSLGLRMIWIDQECLPQPQDDSSQVDKDEQQLGVQSMDIVYNRATITAGLLNVQIHSQSQLDAIVALTQYDISTIQRIADQEFICHILDFLYRTSQDRWYTRAWVIQESICAGNGLYLAFRLGPGLRSPSDYRSGPQPADRPLHSLDLNPRKHISKLFIIPLRKFWIVMDRTNPMFAYKFSRSVQYSIQDNNGPEHTMREAGHILETVHNLHPRFRQVHLSLGEMNIFCTGHYGKRPTIDGVTALTLLKQRNCHKNSDQLAILANMCDYDFRLDTGKIDSNCESLGQAMFTLILNNGDLSILVPEAYSSSQRAHHAFNEAEISSKSVLFRDFARMKWIDHAKVQNNIHARLQTVHPGRFTSKGLQLPAYLWTVDKEIDFFPMKLKWADKWNDLKSWHIGVRKQDGESDEQNDHRKKVITHRFMEPAVGRQAHQEFARHGHIPDNSTIWDGIDHRGVHVDRVLISKHFKCVPKVRNTVTEVIFDILRYIITISDDRCYAQGLADSIWHSIRVDQVGKVELPDQVTNALFLHEDVISQPYNTLQLHEDKEQRLSQLWFAERIMNHGSLWCGRYIRSGRQYPAKPAASARHLETSEAGPSSLSGPSQMTGATTPQARPQTILERAATRAMLCAELNSLLVTHNDEYSKSEIYPLMAFMEIVVKDSWSSSAEDRRESTLVSTFDVDGPCTVATPYNPNWEVLPRPELRNMSTCWVVEPVKSEHETSDEESQTSAQSEKSRGKRKASEMDDTCGLSDMDKEPSETDHRPLGTYDVLRKVKGLWEIMNLPSQEYIFR</sequence>
<evidence type="ECO:0000313" key="2">
    <source>
        <dbReference type="Proteomes" id="UP001153331"/>
    </source>
</evidence>
<name>A0ACC2HVA2_9PLEO</name>